<dbReference type="InterPro" id="IPR003137">
    <property type="entry name" value="PA_domain"/>
</dbReference>
<dbReference type="Gene3D" id="3.50.30.30">
    <property type="match status" value="1"/>
</dbReference>
<proteinExistence type="inferred from homology"/>
<dbReference type="InterPro" id="IPR023827">
    <property type="entry name" value="Peptidase_S8_Asp-AS"/>
</dbReference>
<accession>A0ABD1IKF2</accession>
<evidence type="ECO:0000259" key="12">
    <source>
        <dbReference type="Pfam" id="PF02225"/>
    </source>
</evidence>
<name>A0ABD1IKF2_SALDI</name>
<dbReference type="Gene3D" id="3.40.50.200">
    <property type="entry name" value="Peptidase S8/S53 domain"/>
    <property type="match status" value="1"/>
</dbReference>
<protein>
    <submittedName>
        <fullName evidence="14">Subtilisin-like protease 3</fullName>
    </submittedName>
</protein>
<evidence type="ECO:0000256" key="9">
    <source>
        <dbReference type="PROSITE-ProRule" id="PRU01240"/>
    </source>
</evidence>
<dbReference type="GO" id="GO:0005576">
    <property type="term" value="C:extracellular region"/>
    <property type="evidence" value="ECO:0007669"/>
    <property type="project" value="UniProtKB-SubCell"/>
</dbReference>
<dbReference type="CDD" id="cd02120">
    <property type="entry name" value="PA_subtilisin_like"/>
    <property type="match status" value="1"/>
</dbReference>
<dbReference type="GO" id="GO:0006508">
    <property type="term" value="P:proteolysis"/>
    <property type="evidence" value="ECO:0007669"/>
    <property type="project" value="UniProtKB-KW"/>
</dbReference>
<feature type="region of interest" description="Disordered" evidence="10">
    <location>
        <begin position="95"/>
        <end position="115"/>
    </location>
</feature>
<evidence type="ECO:0000256" key="3">
    <source>
        <dbReference type="ARBA" id="ARBA00022670"/>
    </source>
</evidence>
<dbReference type="PROSITE" id="PS00136">
    <property type="entry name" value="SUBTILASE_ASP"/>
    <property type="match status" value="1"/>
</dbReference>
<feature type="domain" description="Subtilisin-like protease fibronectin type-III" evidence="13">
    <location>
        <begin position="539"/>
        <end position="637"/>
    </location>
</feature>
<feature type="active site" description="Charge relay system" evidence="8 9">
    <location>
        <position position="107"/>
    </location>
</feature>
<reference evidence="14 15" key="1">
    <citation type="submission" date="2024-06" db="EMBL/GenBank/DDBJ databases">
        <title>A chromosome level genome sequence of Diviner's sage (Salvia divinorum).</title>
        <authorList>
            <person name="Ford S.A."/>
            <person name="Ro D.-K."/>
            <person name="Ness R.W."/>
            <person name="Phillips M.A."/>
        </authorList>
    </citation>
    <scope>NUCLEOTIDE SEQUENCE [LARGE SCALE GENOMIC DNA]</scope>
    <source>
        <strain evidence="14">SAF-2024a</strain>
        <tissue evidence="14">Leaf</tissue>
    </source>
</reference>
<comment type="similarity">
    <text evidence="2 9">Belongs to the peptidase S8 family.</text>
</comment>
<feature type="domain" description="PA" evidence="12">
    <location>
        <begin position="275"/>
        <end position="350"/>
    </location>
</feature>
<dbReference type="PANTHER" id="PTHR10795">
    <property type="entry name" value="PROPROTEIN CONVERTASE SUBTILISIN/KEXIN"/>
    <property type="match status" value="1"/>
</dbReference>
<sequence>MENTEGFVSVRREKVYDLDTTHTPNFLGLSQNAGFWKSSNYGKGVIIGLLDSGITPGHPSFNDEGVPPPPAKWKGQCDFKSSGCNNKLIGARSFLSESPSPADEQGHGTHTSSTAGGNFVRGASVFGSANGTASGVAPLAHVAMYKVCGSRGCPESALLAGMDAAIGDGVDIISMSLGIESIPFFSDSVAVGAFRAVEKGVFVSCSAGNRGPSSYSVSNAAPWVLTVGASTVDRRLAATVVLGDGQKLTGEAVSQPRNFSSVDMALVFPGARNSTTSECRPGTLDEAQVAGKIVMCEKSGAVATAAESVKKAGGVAMILMNGVSAGYSVNLGSDRTLPMSQLSFKDADKIKTYLKNTSTPTAKIVFQGTQIGDPHAPFVASFSSRGPNRQSRGILKPDIIGPGINILAAWIGNDGGQFNIISGTSMSCPHLSGVAALLKSAHPDWSPAAVKSAIMTTADRVNLGGKPIEDQSHLAANPYSIGSGHVNPTKANNPGLVYDLQPESYIPYLCGLNYTDQQVGVIVQGRVNCSNVKSIEDAELNYPSFSINLGSSANSVTYTRTVTNVGESNSSYRVEIVAPRKVNVSVEPTQLIFSKVGQKLSYNVSFTRLSIPAVSTVSQGLLSWISADHAVASPIGVTYLHR</sequence>
<dbReference type="InterPro" id="IPR015500">
    <property type="entry name" value="Peptidase_S8_subtilisin-rel"/>
</dbReference>
<dbReference type="InterPro" id="IPR000209">
    <property type="entry name" value="Peptidase_S8/S53_dom"/>
</dbReference>
<evidence type="ECO:0000256" key="1">
    <source>
        <dbReference type="ARBA" id="ARBA00004613"/>
    </source>
</evidence>
<dbReference type="InterPro" id="IPR036852">
    <property type="entry name" value="Peptidase_S8/S53_dom_sf"/>
</dbReference>
<evidence type="ECO:0000256" key="10">
    <source>
        <dbReference type="SAM" id="MobiDB-lite"/>
    </source>
</evidence>
<keyword evidence="4" id="KW-0732">Signal</keyword>
<keyword evidence="15" id="KW-1185">Reference proteome</keyword>
<dbReference type="Pfam" id="PF00082">
    <property type="entry name" value="Peptidase_S8"/>
    <property type="match status" value="1"/>
</dbReference>
<dbReference type="EMBL" id="JBEAFC010000001">
    <property type="protein sequence ID" value="KAL1568992.1"/>
    <property type="molecule type" value="Genomic_DNA"/>
</dbReference>
<dbReference type="InterPro" id="IPR034197">
    <property type="entry name" value="Peptidases_S8_3"/>
</dbReference>
<keyword evidence="5 9" id="KW-0378">Hydrolase</keyword>
<dbReference type="Proteomes" id="UP001567538">
    <property type="component" value="Unassembled WGS sequence"/>
</dbReference>
<dbReference type="InterPro" id="IPR041469">
    <property type="entry name" value="Subtilisin-like_FN3"/>
</dbReference>
<dbReference type="AlphaFoldDB" id="A0ABD1IKF2"/>
<evidence type="ECO:0000256" key="6">
    <source>
        <dbReference type="ARBA" id="ARBA00022825"/>
    </source>
</evidence>
<dbReference type="CDD" id="cd04852">
    <property type="entry name" value="Peptidases_S8_3"/>
    <property type="match status" value="1"/>
</dbReference>
<keyword evidence="6 9" id="KW-0720">Serine protease</keyword>
<feature type="active site" description="Charge relay system" evidence="8 9">
    <location>
        <position position="425"/>
    </location>
</feature>
<evidence type="ECO:0000256" key="2">
    <source>
        <dbReference type="ARBA" id="ARBA00011073"/>
    </source>
</evidence>
<feature type="active site" description="Charge relay system" evidence="8 9">
    <location>
        <position position="51"/>
    </location>
</feature>
<dbReference type="Gene3D" id="2.60.40.2310">
    <property type="match status" value="1"/>
</dbReference>
<dbReference type="GO" id="GO:0004252">
    <property type="term" value="F:serine-type endopeptidase activity"/>
    <property type="evidence" value="ECO:0007669"/>
    <property type="project" value="UniProtKB-UniRule"/>
</dbReference>
<evidence type="ECO:0000259" key="13">
    <source>
        <dbReference type="Pfam" id="PF17766"/>
    </source>
</evidence>
<evidence type="ECO:0000256" key="4">
    <source>
        <dbReference type="ARBA" id="ARBA00022729"/>
    </source>
</evidence>
<organism evidence="14 15">
    <name type="scientific">Salvia divinorum</name>
    <name type="common">Maria pastora</name>
    <name type="synonym">Diviner's sage</name>
    <dbReference type="NCBI Taxonomy" id="28513"/>
    <lineage>
        <taxon>Eukaryota</taxon>
        <taxon>Viridiplantae</taxon>
        <taxon>Streptophyta</taxon>
        <taxon>Embryophyta</taxon>
        <taxon>Tracheophyta</taxon>
        <taxon>Spermatophyta</taxon>
        <taxon>Magnoliopsida</taxon>
        <taxon>eudicotyledons</taxon>
        <taxon>Gunneridae</taxon>
        <taxon>Pentapetalae</taxon>
        <taxon>asterids</taxon>
        <taxon>lamiids</taxon>
        <taxon>Lamiales</taxon>
        <taxon>Lamiaceae</taxon>
        <taxon>Nepetoideae</taxon>
        <taxon>Mentheae</taxon>
        <taxon>Salviinae</taxon>
        <taxon>Salvia</taxon>
        <taxon>Salvia subgen. Calosphace</taxon>
    </lineage>
</organism>
<feature type="domain" description="Peptidase S8/S53" evidence="11">
    <location>
        <begin position="42"/>
        <end position="461"/>
    </location>
</feature>
<dbReference type="PRINTS" id="PR00723">
    <property type="entry name" value="SUBTILISIN"/>
</dbReference>
<evidence type="ECO:0000256" key="5">
    <source>
        <dbReference type="ARBA" id="ARBA00022801"/>
    </source>
</evidence>
<dbReference type="InterPro" id="IPR045051">
    <property type="entry name" value="SBT"/>
</dbReference>
<comment type="caution">
    <text evidence="14">The sequence shown here is derived from an EMBL/GenBank/DDBJ whole genome shotgun (WGS) entry which is preliminary data.</text>
</comment>
<dbReference type="PROSITE" id="PS51892">
    <property type="entry name" value="SUBTILASE"/>
    <property type="match status" value="1"/>
</dbReference>
<comment type="subcellular location">
    <subcellularLocation>
        <location evidence="1">Secreted</location>
    </subcellularLocation>
</comment>
<evidence type="ECO:0000256" key="8">
    <source>
        <dbReference type="PIRSR" id="PIRSR615500-1"/>
    </source>
</evidence>
<evidence type="ECO:0000313" key="14">
    <source>
        <dbReference type="EMBL" id="KAL1568992.1"/>
    </source>
</evidence>
<dbReference type="Pfam" id="PF17766">
    <property type="entry name" value="fn3_6"/>
    <property type="match status" value="1"/>
</dbReference>
<evidence type="ECO:0000259" key="11">
    <source>
        <dbReference type="Pfam" id="PF00082"/>
    </source>
</evidence>
<dbReference type="SUPFAM" id="SSF52743">
    <property type="entry name" value="Subtilisin-like"/>
    <property type="match status" value="1"/>
</dbReference>
<dbReference type="Pfam" id="PF02225">
    <property type="entry name" value="PA"/>
    <property type="match status" value="1"/>
</dbReference>
<evidence type="ECO:0000313" key="15">
    <source>
        <dbReference type="Proteomes" id="UP001567538"/>
    </source>
</evidence>
<gene>
    <name evidence="14" type="ORF">AAHA92_00528</name>
</gene>
<evidence type="ECO:0000256" key="7">
    <source>
        <dbReference type="ARBA" id="ARBA00023180"/>
    </source>
</evidence>
<keyword evidence="3 9" id="KW-0645">Protease</keyword>
<keyword evidence="7" id="KW-0325">Glycoprotein</keyword>